<dbReference type="Pfam" id="PF08308">
    <property type="entry name" value="PEGA"/>
    <property type="match status" value="1"/>
</dbReference>
<evidence type="ECO:0000313" key="2">
    <source>
        <dbReference type="EMBL" id="AUX45206.1"/>
    </source>
</evidence>
<name>A0A2L0F0Z8_SORCE</name>
<organism evidence="2 3">
    <name type="scientific">Sorangium cellulosum</name>
    <name type="common">Polyangium cellulosum</name>
    <dbReference type="NCBI Taxonomy" id="56"/>
    <lineage>
        <taxon>Bacteria</taxon>
        <taxon>Pseudomonadati</taxon>
        <taxon>Myxococcota</taxon>
        <taxon>Polyangia</taxon>
        <taxon>Polyangiales</taxon>
        <taxon>Polyangiaceae</taxon>
        <taxon>Sorangium</taxon>
    </lineage>
</organism>
<accession>A0A2L0F0Z8</accession>
<dbReference type="EMBL" id="CP012673">
    <property type="protein sequence ID" value="AUX45206.1"/>
    <property type="molecule type" value="Genomic_DNA"/>
</dbReference>
<dbReference type="InterPro" id="IPR013229">
    <property type="entry name" value="PEGA"/>
</dbReference>
<evidence type="ECO:0000259" key="1">
    <source>
        <dbReference type="Pfam" id="PF08308"/>
    </source>
</evidence>
<protein>
    <recommendedName>
        <fullName evidence="1">PEGA domain-containing protein</fullName>
    </recommendedName>
</protein>
<sequence length="300" mass="32034">MKLDRAELGRGALDPAELAGELGLCELELREYRDAAEHLTWSLAQDRALPRELRGRFQIGQAKAVFYVVELLLSVDPPDAEVLIDGKPIGRTARAYKLFLEPGRHMVRARAPGREDAFHVFHAERGDKQEIMMQLPRAAVVSAMEPPATSKPASAQPAARAKDPGPWASWPGTLRIAGIAVATAGVSVGAILMIRAGKLDDELAARRDRLLGQSPSSSSMCWQAPRNAPCAELARLQDARNLSGRAGLATIITGGVVGAVTAASFVTDLSFLGSSPARGRIHVSPVATGEEIGARLEGLW</sequence>
<proteinExistence type="predicted"/>
<dbReference type="Proteomes" id="UP000238348">
    <property type="component" value="Chromosome"/>
</dbReference>
<feature type="domain" description="PEGA" evidence="1">
    <location>
        <begin position="71"/>
        <end position="137"/>
    </location>
</feature>
<gene>
    <name evidence="2" type="ORF">SOCE26_066870</name>
</gene>
<evidence type="ECO:0000313" key="3">
    <source>
        <dbReference type="Proteomes" id="UP000238348"/>
    </source>
</evidence>
<dbReference type="AlphaFoldDB" id="A0A2L0F0Z8"/>
<reference evidence="2 3" key="1">
    <citation type="submission" date="2015-09" db="EMBL/GenBank/DDBJ databases">
        <title>Sorangium comparison.</title>
        <authorList>
            <person name="Zaburannyi N."/>
            <person name="Bunk B."/>
            <person name="Overmann J."/>
            <person name="Mueller R."/>
        </authorList>
    </citation>
    <scope>NUCLEOTIDE SEQUENCE [LARGE SCALE GENOMIC DNA]</scope>
    <source>
        <strain evidence="2 3">So ce26</strain>
    </source>
</reference>